<evidence type="ECO:0000256" key="4">
    <source>
        <dbReference type="HAMAP-Rule" id="MF_01643"/>
    </source>
</evidence>
<comment type="subunit">
    <text evidence="4">Homodimer.</text>
</comment>
<feature type="binding site" evidence="4">
    <location>
        <begin position="24"/>
        <end position="25"/>
    </location>
    <ligand>
        <name>N(1)-(5-phospho-beta-D-ribosyl)glycinamide</name>
        <dbReference type="ChEBI" id="CHEBI:143788"/>
    </ligand>
</feature>
<keyword evidence="3 4" id="KW-0067">ATP-binding</keyword>
<feature type="domain" description="ATP-grasp" evidence="5">
    <location>
        <begin position="121"/>
        <end position="310"/>
    </location>
</feature>
<keyword evidence="7" id="KW-1185">Reference proteome</keyword>
<dbReference type="EC" id="6.3.1.21" evidence="4"/>
<dbReference type="Pfam" id="PF02222">
    <property type="entry name" value="ATP-grasp"/>
    <property type="match status" value="1"/>
</dbReference>
<name>A0ABX8SEU1_9ACTN</name>
<feature type="binding site" evidence="4">
    <location>
        <position position="288"/>
    </location>
    <ligand>
        <name>N(1)-(5-phospho-beta-D-ribosyl)glycinamide</name>
        <dbReference type="ChEBI" id="CHEBI:143788"/>
    </ligand>
</feature>
<feature type="binding site" evidence="4">
    <location>
        <position position="281"/>
    </location>
    <ligand>
        <name>Mg(2+)</name>
        <dbReference type="ChEBI" id="CHEBI:18420"/>
    </ligand>
</feature>
<feature type="binding site" evidence="4">
    <location>
        <position position="205"/>
    </location>
    <ligand>
        <name>ATP</name>
        <dbReference type="ChEBI" id="CHEBI:30616"/>
    </ligand>
</feature>
<dbReference type="RefSeq" id="WP_219080316.1">
    <property type="nucleotide sequence ID" value="NZ_CP079216.1"/>
</dbReference>
<dbReference type="InterPro" id="IPR048740">
    <property type="entry name" value="PurT_C"/>
</dbReference>
<comment type="pathway">
    <text evidence="4">Purine metabolism; IMP biosynthesis via de novo pathway; N(2)-formyl-N(1)-(5-phospho-D-ribosyl)glycinamide from N(1)-(5-phospho-D-ribosyl)glycinamide (formate route): step 1/1.</text>
</comment>
<dbReference type="NCBIfam" id="TIGR01142">
    <property type="entry name" value="purT"/>
    <property type="match status" value="1"/>
</dbReference>
<dbReference type="NCBIfam" id="NF006766">
    <property type="entry name" value="PRK09288.1"/>
    <property type="match status" value="1"/>
</dbReference>
<sequence>MTHVSIGTPLTPDATRVLLLGAGELGKEVAIELQRLGAEVIAVDRYAAAPAMQVAHRSHVIDMLDPIALRTVVMMERPDVIVPEVEAIATSVLAGLEADGIRVVPTARATQLTMDREGIRRLAAEELGLPTSPYRFVDSERELVAATRTVGFPCVLKPVMSSSGKGQSVLRSADDLAAAWAYAQEGGRAGAGRCIVEGFVRFDSEITLLTVRHAGGTSFLDPVGHVQVDGDYRESWQPAALSPVALERAQEVAGRVTEALGGWGVFGVELFIVGDDVLFSEVSPRPHDTGMVTMVSQDLSQFALHARAILGLPAGGAVRIGGPEAPAAASCAVLAEGTGVPVFGGVDAALAGETTQLRLFGKPKVEGRRRVAVTLARGADVDEARARAREAAAHLTIDLPSA</sequence>
<dbReference type="InterPro" id="IPR005862">
    <property type="entry name" value="PurT"/>
</dbReference>
<evidence type="ECO:0000313" key="6">
    <source>
        <dbReference type="EMBL" id="QXT61921.1"/>
    </source>
</evidence>
<comment type="catalytic activity">
    <reaction evidence="4">
        <text>N(1)-(5-phospho-beta-D-ribosyl)glycinamide + formate + ATP = N(2)-formyl-N(1)-(5-phospho-beta-D-ribosyl)glycinamide + ADP + phosphate + H(+)</text>
        <dbReference type="Rhea" id="RHEA:24829"/>
        <dbReference type="ChEBI" id="CHEBI:15378"/>
        <dbReference type="ChEBI" id="CHEBI:15740"/>
        <dbReference type="ChEBI" id="CHEBI:30616"/>
        <dbReference type="ChEBI" id="CHEBI:43474"/>
        <dbReference type="ChEBI" id="CHEBI:143788"/>
        <dbReference type="ChEBI" id="CHEBI:147286"/>
        <dbReference type="ChEBI" id="CHEBI:456216"/>
        <dbReference type="EC" id="6.3.1.21"/>
    </reaction>
</comment>
<gene>
    <name evidence="4 6" type="primary">purT</name>
    <name evidence="6" type="ORF">KDB89_08975</name>
</gene>
<feature type="binding site" evidence="4">
    <location>
        <position position="84"/>
    </location>
    <ligand>
        <name>N(1)-(5-phospho-beta-D-ribosyl)glycinamide</name>
        <dbReference type="ChEBI" id="CHEBI:143788"/>
    </ligand>
</feature>
<feature type="binding site" evidence="4">
    <location>
        <position position="116"/>
    </location>
    <ligand>
        <name>ATP</name>
        <dbReference type="ChEBI" id="CHEBI:30616"/>
    </ligand>
</feature>
<keyword evidence="2 4" id="KW-0547">Nucleotide-binding</keyword>
<dbReference type="InterPro" id="IPR011761">
    <property type="entry name" value="ATP-grasp"/>
</dbReference>
<dbReference type="Pfam" id="PF22660">
    <property type="entry name" value="RS_preATP-grasp-like"/>
    <property type="match status" value="1"/>
</dbReference>
<dbReference type="EMBL" id="CP079216">
    <property type="protein sequence ID" value="QXT61921.1"/>
    <property type="molecule type" value="Genomic_DNA"/>
</dbReference>
<keyword evidence="4" id="KW-0479">Metal-binding</keyword>
<dbReference type="PANTHER" id="PTHR43055">
    <property type="entry name" value="FORMATE-DEPENDENT PHOSPHORIBOSYLGLYCINAMIDE FORMYLTRANSFERASE"/>
    <property type="match status" value="1"/>
</dbReference>
<protein>
    <recommendedName>
        <fullName evidence="4">Formate-dependent phosphoribosylglycinamide formyltransferase</fullName>
        <ecNumber evidence="4">6.3.1.21</ecNumber>
    </recommendedName>
    <alternativeName>
        <fullName evidence="4">5'-phosphoribosylglycinamide transformylase 2</fullName>
    </alternativeName>
    <alternativeName>
        <fullName evidence="4">Formate-dependent GAR transformylase</fullName>
    </alternativeName>
    <alternativeName>
        <fullName evidence="4">GAR transformylase 2</fullName>
        <shortName evidence="4">GART 2</shortName>
    </alternativeName>
    <alternativeName>
        <fullName evidence="4">Non-folate glycinamide ribonucleotide transformylase</fullName>
    </alternativeName>
    <alternativeName>
        <fullName evidence="4">Phosphoribosylglycinamide formyltransferase 2</fullName>
    </alternativeName>
</protein>
<feature type="binding site" evidence="4">
    <location>
        <position position="157"/>
    </location>
    <ligand>
        <name>ATP</name>
        <dbReference type="ChEBI" id="CHEBI:30616"/>
    </ligand>
</feature>
<organism evidence="6 7">
    <name type="scientific">Tessaracoccus palaemonis</name>
    <dbReference type="NCBI Taxonomy" id="2829499"/>
    <lineage>
        <taxon>Bacteria</taxon>
        <taxon>Bacillati</taxon>
        <taxon>Actinomycetota</taxon>
        <taxon>Actinomycetes</taxon>
        <taxon>Propionibacteriales</taxon>
        <taxon>Propionibacteriaceae</taxon>
        <taxon>Tessaracoccus</taxon>
    </lineage>
</organism>
<evidence type="ECO:0000313" key="7">
    <source>
        <dbReference type="Proteomes" id="UP000824504"/>
    </source>
</evidence>
<dbReference type="Proteomes" id="UP000824504">
    <property type="component" value="Chromosome"/>
</dbReference>
<accession>A0ABX8SEU1</accession>
<keyword evidence="6" id="KW-0808">Transferase</keyword>
<dbReference type="InterPro" id="IPR003135">
    <property type="entry name" value="ATP-grasp_carboxylate-amine"/>
</dbReference>
<dbReference type="PROSITE" id="PS50975">
    <property type="entry name" value="ATP_GRASP"/>
    <property type="match status" value="1"/>
</dbReference>
<dbReference type="HAMAP" id="MF_01643">
    <property type="entry name" value="PurT"/>
    <property type="match status" value="1"/>
</dbReference>
<comment type="similarity">
    <text evidence="4">Belongs to the PurK/PurT family.</text>
</comment>
<dbReference type="Pfam" id="PF21244">
    <property type="entry name" value="PurT_C"/>
    <property type="match status" value="1"/>
</dbReference>
<feature type="binding site" evidence="4">
    <location>
        <position position="362"/>
    </location>
    <ligand>
        <name>N(1)-(5-phospho-beta-D-ribosyl)glycinamide</name>
        <dbReference type="ChEBI" id="CHEBI:143788"/>
    </ligand>
</feature>
<proteinExistence type="inferred from homology"/>
<feature type="binding site" evidence="4">
    <location>
        <position position="269"/>
    </location>
    <ligand>
        <name>Mg(2+)</name>
        <dbReference type="ChEBI" id="CHEBI:18420"/>
    </ligand>
</feature>
<comment type="function">
    <text evidence="4">Involved in the de novo purine biosynthesis. Catalyzes the transfer of formate to 5-phospho-ribosyl-glycinamide (GAR), producing 5-phospho-ribosyl-N-formylglycinamide (FGAR). Formate is provided by PurU via hydrolysis of 10-formyl-tetrahydrofolate.</text>
</comment>
<feature type="binding site" evidence="4">
    <location>
        <begin position="369"/>
        <end position="370"/>
    </location>
    <ligand>
        <name>N(1)-(5-phospho-beta-D-ribosyl)glycinamide</name>
        <dbReference type="ChEBI" id="CHEBI:143788"/>
    </ligand>
</feature>
<evidence type="ECO:0000256" key="2">
    <source>
        <dbReference type="ARBA" id="ARBA00022741"/>
    </source>
</evidence>
<keyword evidence="4" id="KW-0658">Purine biosynthesis</keyword>
<dbReference type="GO" id="GO:0016740">
    <property type="term" value="F:transferase activity"/>
    <property type="evidence" value="ECO:0007669"/>
    <property type="project" value="UniProtKB-KW"/>
</dbReference>
<evidence type="ECO:0000256" key="1">
    <source>
        <dbReference type="ARBA" id="ARBA00022598"/>
    </source>
</evidence>
<feature type="binding site" evidence="4">
    <location>
        <begin position="162"/>
        <end position="167"/>
    </location>
    <ligand>
        <name>ATP</name>
        <dbReference type="ChEBI" id="CHEBI:30616"/>
    </ligand>
</feature>
<reference evidence="6 7" key="1">
    <citation type="submission" date="2021-07" db="EMBL/GenBank/DDBJ databases">
        <title>complete genome sequencing of Tessaracoccus sp.J1M15.</title>
        <authorList>
            <person name="Bae J.-W."/>
            <person name="Kim D.-y."/>
        </authorList>
    </citation>
    <scope>NUCLEOTIDE SEQUENCE [LARGE SCALE GENOMIC DNA]</scope>
    <source>
        <strain evidence="6 7">J1M15</strain>
    </source>
</reference>
<dbReference type="InterPro" id="IPR054350">
    <property type="entry name" value="PurT/PurK_preATP-grasp"/>
</dbReference>
<evidence type="ECO:0000256" key="3">
    <source>
        <dbReference type="ARBA" id="ARBA00022840"/>
    </source>
</evidence>
<keyword evidence="1 4" id="KW-0436">Ligase</keyword>
<keyword evidence="4" id="KW-0460">Magnesium</keyword>
<feature type="binding site" evidence="4">
    <location>
        <begin position="197"/>
        <end position="200"/>
    </location>
    <ligand>
        <name>ATP</name>
        <dbReference type="ChEBI" id="CHEBI:30616"/>
    </ligand>
</feature>
<dbReference type="PANTHER" id="PTHR43055:SF1">
    <property type="entry name" value="FORMATE-DEPENDENT PHOSPHORIBOSYLGLYCINAMIDE FORMYLTRANSFERASE"/>
    <property type="match status" value="1"/>
</dbReference>
<evidence type="ECO:0000259" key="5">
    <source>
        <dbReference type="PROSITE" id="PS50975"/>
    </source>
</evidence>